<dbReference type="InterPro" id="IPR010445">
    <property type="entry name" value="LapA_dom"/>
</dbReference>
<accession>A0A0R2H672</accession>
<evidence type="ECO:0000313" key="8">
    <source>
        <dbReference type="EMBL" id="ARW20194.1"/>
    </source>
</evidence>
<feature type="transmembrane region" description="Helical" evidence="6">
    <location>
        <begin position="37"/>
        <end position="59"/>
    </location>
</feature>
<dbReference type="RefSeq" id="WP_036673170.1">
    <property type="nucleotide sequence ID" value="NZ_BJZY01000004.1"/>
</dbReference>
<evidence type="ECO:0000259" key="7">
    <source>
        <dbReference type="Pfam" id="PF06305"/>
    </source>
</evidence>
<evidence type="ECO:0000256" key="2">
    <source>
        <dbReference type="ARBA" id="ARBA00022692"/>
    </source>
</evidence>
<keyword evidence="2 6" id="KW-0812">Transmembrane</keyword>
<proteinExistence type="predicted"/>
<dbReference type="Proteomes" id="UP000196118">
    <property type="component" value="Chromosome"/>
</dbReference>
<evidence type="ECO:0000313" key="9">
    <source>
        <dbReference type="Proteomes" id="UP000196118"/>
    </source>
</evidence>
<organism evidence="8 9">
    <name type="scientific">Pediococcus pentosaceus</name>
    <dbReference type="NCBI Taxonomy" id="1255"/>
    <lineage>
        <taxon>Bacteria</taxon>
        <taxon>Bacillati</taxon>
        <taxon>Bacillota</taxon>
        <taxon>Bacilli</taxon>
        <taxon>Lactobacillales</taxon>
        <taxon>Lactobacillaceae</taxon>
        <taxon>Pediococcus</taxon>
    </lineage>
</organism>
<evidence type="ECO:0000256" key="1">
    <source>
        <dbReference type="ARBA" id="ARBA00022475"/>
    </source>
</evidence>
<feature type="compositionally biased region" description="Basic and acidic residues" evidence="5">
    <location>
        <begin position="82"/>
        <end position="94"/>
    </location>
</feature>
<evidence type="ECO:0000256" key="3">
    <source>
        <dbReference type="ARBA" id="ARBA00022989"/>
    </source>
</evidence>
<dbReference type="EMBL" id="CP021474">
    <property type="protein sequence ID" value="ARW20194.1"/>
    <property type="molecule type" value="Genomic_DNA"/>
</dbReference>
<keyword evidence="1" id="KW-1003">Cell membrane</keyword>
<sequence>MKKQVYIIISIVLVILIALLALANTAATDINFLFTTIKMPLILLILVCLLIGAFFMFVLSMSSAMKKNSEIKNLKNEVEQTKRELGQKTEELERRKKNADTQLGR</sequence>
<protein>
    <recommendedName>
        <fullName evidence="7">Lipopolysaccharide assembly protein A domain-containing protein</fullName>
    </recommendedName>
</protein>
<dbReference type="Pfam" id="PF06305">
    <property type="entry name" value="LapA_dom"/>
    <property type="match status" value="1"/>
</dbReference>
<dbReference type="GO" id="GO:0005886">
    <property type="term" value="C:plasma membrane"/>
    <property type="evidence" value="ECO:0007669"/>
    <property type="project" value="InterPro"/>
</dbReference>
<keyword evidence="4 6" id="KW-0472">Membrane</keyword>
<name>A0A0R2H672_PEDPE</name>
<evidence type="ECO:0000256" key="6">
    <source>
        <dbReference type="SAM" id="Phobius"/>
    </source>
</evidence>
<keyword evidence="3 6" id="KW-1133">Transmembrane helix</keyword>
<feature type="region of interest" description="Disordered" evidence="5">
    <location>
        <begin position="82"/>
        <end position="105"/>
    </location>
</feature>
<dbReference type="AlphaFoldDB" id="A0A0R2H672"/>
<dbReference type="PANTHER" id="PTHR41335">
    <property type="entry name" value="MEMBRANE PROTEIN-RELATED"/>
    <property type="match status" value="1"/>
</dbReference>
<gene>
    <name evidence="8" type="ORF">S100892_01650</name>
</gene>
<feature type="domain" description="Lipopolysaccharide assembly protein A" evidence="7">
    <location>
        <begin position="24"/>
        <end position="85"/>
    </location>
</feature>
<evidence type="ECO:0000256" key="4">
    <source>
        <dbReference type="ARBA" id="ARBA00023136"/>
    </source>
</evidence>
<reference evidence="8 9" key="1">
    <citation type="submission" date="2017-05" db="EMBL/GenBank/DDBJ databases">
        <title>Genome sequence of Pediococcus pentosaceus strain SRCM100892.</title>
        <authorList>
            <person name="Cho S.H."/>
        </authorList>
    </citation>
    <scope>NUCLEOTIDE SEQUENCE [LARGE SCALE GENOMIC DNA]</scope>
    <source>
        <strain evidence="8 9">SRCM100892</strain>
    </source>
</reference>
<dbReference type="PANTHER" id="PTHR41335:SF1">
    <property type="entry name" value="MEMBRANE PROTEIN"/>
    <property type="match status" value="1"/>
</dbReference>
<evidence type="ECO:0000256" key="5">
    <source>
        <dbReference type="SAM" id="MobiDB-lite"/>
    </source>
</evidence>